<dbReference type="SUPFAM" id="SSF56112">
    <property type="entry name" value="Protein kinase-like (PK-like)"/>
    <property type="match status" value="1"/>
</dbReference>
<dbReference type="OrthoDB" id="498450at2759"/>
<name>A4S9V5_OSTLU</name>
<evidence type="ECO:0000256" key="3">
    <source>
        <dbReference type="ARBA" id="ARBA00022741"/>
    </source>
</evidence>
<dbReference type="GeneID" id="5006294"/>
<dbReference type="PANTHER" id="PTHR44329">
    <property type="entry name" value="SERINE/THREONINE-PROTEIN KINASE TNNI3K-RELATED"/>
    <property type="match status" value="1"/>
</dbReference>
<dbReference type="PIRSF" id="PIRSF000654">
    <property type="entry name" value="Integrin-linked_kinase"/>
    <property type="match status" value="1"/>
</dbReference>
<reference evidence="9 10" key="1">
    <citation type="journal article" date="2007" name="Proc. Natl. Acad. Sci. U.S.A.">
        <title>The tiny eukaryote Ostreococcus provides genomic insights into the paradox of plankton speciation.</title>
        <authorList>
            <person name="Palenik B."/>
            <person name="Grimwood J."/>
            <person name="Aerts A."/>
            <person name="Rouze P."/>
            <person name="Salamov A."/>
            <person name="Putnam N."/>
            <person name="Dupont C."/>
            <person name="Jorgensen R."/>
            <person name="Derelle E."/>
            <person name="Rombauts S."/>
            <person name="Zhou K."/>
            <person name="Otillar R."/>
            <person name="Merchant S.S."/>
            <person name="Podell S."/>
            <person name="Gaasterland T."/>
            <person name="Napoli C."/>
            <person name="Gendler K."/>
            <person name="Manuell A."/>
            <person name="Tai V."/>
            <person name="Vallon O."/>
            <person name="Piganeau G."/>
            <person name="Jancek S."/>
            <person name="Heijde M."/>
            <person name="Jabbari K."/>
            <person name="Bowler C."/>
            <person name="Lohr M."/>
            <person name="Robbens S."/>
            <person name="Werner G."/>
            <person name="Dubchak I."/>
            <person name="Pazour G.J."/>
            <person name="Ren Q."/>
            <person name="Paulsen I."/>
            <person name="Delwiche C."/>
            <person name="Schmutz J."/>
            <person name="Rokhsar D."/>
            <person name="Van de Peer Y."/>
            <person name="Moreau H."/>
            <person name="Grigoriev I.V."/>
        </authorList>
    </citation>
    <scope>NUCLEOTIDE SEQUENCE [LARGE SCALE GENOMIC DNA]</scope>
    <source>
        <strain evidence="9 10">CCE9901</strain>
    </source>
</reference>
<evidence type="ECO:0000256" key="1">
    <source>
        <dbReference type="ARBA" id="ARBA00022527"/>
    </source>
</evidence>
<keyword evidence="1 7" id="KW-0723">Serine/threonine-protein kinase</keyword>
<dbReference type="InterPro" id="IPR011009">
    <property type="entry name" value="Kinase-like_dom_sf"/>
</dbReference>
<protein>
    <recommendedName>
        <fullName evidence="8">Protein kinase domain-containing protein</fullName>
    </recommendedName>
</protein>
<dbReference type="InterPro" id="IPR051681">
    <property type="entry name" value="Ser/Thr_Kinases-Pseudokinases"/>
</dbReference>
<evidence type="ECO:0000256" key="6">
    <source>
        <dbReference type="PROSITE-ProRule" id="PRU10141"/>
    </source>
</evidence>
<dbReference type="PROSITE" id="PS00108">
    <property type="entry name" value="PROTEIN_KINASE_ST"/>
    <property type="match status" value="1"/>
</dbReference>
<evidence type="ECO:0000313" key="9">
    <source>
        <dbReference type="EMBL" id="ABP00450.1"/>
    </source>
</evidence>
<dbReference type="STRING" id="436017.A4S9V5"/>
<evidence type="ECO:0000256" key="4">
    <source>
        <dbReference type="ARBA" id="ARBA00022777"/>
    </source>
</evidence>
<dbReference type="Gene3D" id="1.10.510.10">
    <property type="entry name" value="Transferase(Phosphotransferase) domain 1"/>
    <property type="match status" value="1"/>
</dbReference>
<dbReference type="Gene3D" id="3.30.200.20">
    <property type="entry name" value="Phosphorylase Kinase, domain 1"/>
    <property type="match status" value="1"/>
</dbReference>
<evidence type="ECO:0000256" key="5">
    <source>
        <dbReference type="ARBA" id="ARBA00022840"/>
    </source>
</evidence>
<dbReference type="InterPro" id="IPR000719">
    <property type="entry name" value="Prot_kinase_dom"/>
</dbReference>
<dbReference type="Proteomes" id="UP000001568">
    <property type="component" value="Chromosome 17"/>
</dbReference>
<dbReference type="RefSeq" id="XP_001422133.1">
    <property type="nucleotide sequence ID" value="XM_001422096.1"/>
</dbReference>
<feature type="binding site" evidence="6">
    <location>
        <position position="28"/>
    </location>
    <ligand>
        <name>ATP</name>
        <dbReference type="ChEBI" id="CHEBI:30616"/>
    </ligand>
</feature>
<gene>
    <name evidence="9" type="ORF">OSTLU_42011</name>
</gene>
<proteinExistence type="inferred from homology"/>
<dbReference type="EMBL" id="CP000597">
    <property type="protein sequence ID" value="ABP00450.1"/>
    <property type="molecule type" value="Genomic_DNA"/>
</dbReference>
<dbReference type="OMA" id="RMGTPHF"/>
<dbReference type="CDD" id="cd13999">
    <property type="entry name" value="STKc_MAP3K-like"/>
    <property type="match status" value="1"/>
</dbReference>
<dbReference type="GO" id="GO:0004674">
    <property type="term" value="F:protein serine/threonine kinase activity"/>
    <property type="evidence" value="ECO:0007669"/>
    <property type="project" value="UniProtKB-KW"/>
</dbReference>
<feature type="domain" description="Protein kinase" evidence="8">
    <location>
        <begin position="1"/>
        <end position="258"/>
    </location>
</feature>
<dbReference type="GO" id="GO:0005524">
    <property type="term" value="F:ATP binding"/>
    <property type="evidence" value="ECO:0007669"/>
    <property type="project" value="UniProtKB-UniRule"/>
</dbReference>
<evidence type="ECO:0000256" key="2">
    <source>
        <dbReference type="ARBA" id="ARBA00022679"/>
    </source>
</evidence>
<evidence type="ECO:0000313" key="10">
    <source>
        <dbReference type="Proteomes" id="UP000001568"/>
    </source>
</evidence>
<dbReference type="AlphaFoldDB" id="A4S9V5"/>
<keyword evidence="4" id="KW-0418">Kinase</keyword>
<dbReference type="InterPro" id="IPR017441">
    <property type="entry name" value="Protein_kinase_ATP_BS"/>
</dbReference>
<dbReference type="Pfam" id="PF07714">
    <property type="entry name" value="PK_Tyr_Ser-Thr"/>
    <property type="match status" value="1"/>
</dbReference>
<dbReference type="Gramene" id="ABP00450">
    <property type="protein sequence ID" value="ABP00450"/>
    <property type="gene ID" value="OSTLU_42011"/>
</dbReference>
<dbReference type="KEGG" id="olu:OSTLU_42011"/>
<dbReference type="HOGENOM" id="CLU_000288_7_35_1"/>
<dbReference type="PROSITE" id="PS50011">
    <property type="entry name" value="PROTEIN_KINASE_DOM"/>
    <property type="match status" value="1"/>
</dbReference>
<keyword evidence="2" id="KW-0808">Transferase</keyword>
<dbReference type="PROSITE" id="PS00107">
    <property type="entry name" value="PROTEIN_KINASE_ATP"/>
    <property type="match status" value="1"/>
</dbReference>
<keyword evidence="3 6" id="KW-0547">Nucleotide-binding</keyword>
<keyword evidence="10" id="KW-1185">Reference proteome</keyword>
<accession>A4S9V5</accession>
<dbReference type="eggNOG" id="KOG0192">
    <property type="taxonomic scope" value="Eukaryota"/>
</dbReference>
<feature type="non-terminal residue" evidence="9">
    <location>
        <position position="1"/>
    </location>
</feature>
<sequence>VQVFEKLGSGGHSTVYSAKWNERQVALKIMHDESDRMTLQSEIEIMRAVNHPSIVKIYGACSSPMCLMLQIVHGGSLHEVLHCSTAAEAPLAETQTLRIARDISSAMTYLHELNPKIIHRDLKPQNVLIEQDTLRALLSDFGVSRAVRTSLSPSSLGAGTVNYMAPELFDDGRADEKVDVYSFAMILCETLSGKQPWKGIQPVRIASTILGDSEATSRPPLPPNVSEFTTELIRACWHRDSERRPAFREILTALDRHISDA</sequence>
<comment type="similarity">
    <text evidence="7">Belongs to the protein kinase superfamily.</text>
</comment>
<dbReference type="InterPro" id="IPR001245">
    <property type="entry name" value="Ser-Thr/Tyr_kinase_cat_dom"/>
</dbReference>
<dbReference type="InterPro" id="IPR008271">
    <property type="entry name" value="Ser/Thr_kinase_AS"/>
</dbReference>
<organism evidence="9 10">
    <name type="scientific">Ostreococcus lucimarinus (strain CCE9901)</name>
    <dbReference type="NCBI Taxonomy" id="436017"/>
    <lineage>
        <taxon>Eukaryota</taxon>
        <taxon>Viridiplantae</taxon>
        <taxon>Chlorophyta</taxon>
        <taxon>Mamiellophyceae</taxon>
        <taxon>Mamiellales</taxon>
        <taxon>Bathycoccaceae</taxon>
        <taxon>Ostreococcus</taxon>
    </lineage>
</organism>
<dbReference type="SMART" id="SM00220">
    <property type="entry name" value="S_TKc"/>
    <property type="match status" value="1"/>
</dbReference>
<keyword evidence="5 6" id="KW-0067">ATP-binding</keyword>
<evidence type="ECO:0000256" key="7">
    <source>
        <dbReference type="RuleBase" id="RU000304"/>
    </source>
</evidence>
<evidence type="ECO:0000259" key="8">
    <source>
        <dbReference type="PROSITE" id="PS50011"/>
    </source>
</evidence>